<proteinExistence type="predicted"/>
<organism evidence="1 2">
    <name type="scientific">Zalaria obscura</name>
    <dbReference type="NCBI Taxonomy" id="2024903"/>
    <lineage>
        <taxon>Eukaryota</taxon>
        <taxon>Fungi</taxon>
        <taxon>Dikarya</taxon>
        <taxon>Ascomycota</taxon>
        <taxon>Pezizomycotina</taxon>
        <taxon>Dothideomycetes</taxon>
        <taxon>Dothideomycetidae</taxon>
        <taxon>Dothideales</taxon>
        <taxon>Zalariaceae</taxon>
        <taxon>Zalaria</taxon>
    </lineage>
</organism>
<name>A0ACC3SF23_9PEZI</name>
<protein>
    <submittedName>
        <fullName evidence="1">Uncharacterized protein</fullName>
    </submittedName>
</protein>
<dbReference type="Proteomes" id="UP001320706">
    <property type="component" value="Unassembled WGS sequence"/>
</dbReference>
<comment type="caution">
    <text evidence="1">The sequence shown here is derived from an EMBL/GenBank/DDBJ whole genome shotgun (WGS) entry which is preliminary data.</text>
</comment>
<evidence type="ECO:0000313" key="2">
    <source>
        <dbReference type="Proteomes" id="UP001320706"/>
    </source>
</evidence>
<keyword evidence="2" id="KW-1185">Reference proteome</keyword>
<accession>A0ACC3SF23</accession>
<gene>
    <name evidence="1" type="ORF">M8818_003564</name>
</gene>
<reference evidence="1" key="1">
    <citation type="submission" date="2024-02" db="EMBL/GenBank/DDBJ databases">
        <title>Metagenome Assembled Genome of Zalaria obscura JY119.</title>
        <authorList>
            <person name="Vighnesh L."/>
            <person name="Jagadeeshwari U."/>
            <person name="Venkata Ramana C."/>
            <person name="Sasikala C."/>
        </authorList>
    </citation>
    <scope>NUCLEOTIDE SEQUENCE</scope>
    <source>
        <strain evidence="1">JY119</strain>
    </source>
</reference>
<dbReference type="EMBL" id="JAMKPW020000015">
    <property type="protein sequence ID" value="KAK8210394.1"/>
    <property type="molecule type" value="Genomic_DNA"/>
</dbReference>
<evidence type="ECO:0000313" key="1">
    <source>
        <dbReference type="EMBL" id="KAK8210394.1"/>
    </source>
</evidence>
<sequence>MSGRRSSEGTEPRQDYVPKNEEEAEDDHLAPSHWWIITTLFPLIATTFGPLATTFNICALAGDLRVIVNPNTTEGSSETEGVNVPDPACRIRQPRPPLQSNGPAIPDASPARDHTRMVHQLVPPDRSSRSSASPPHSARRPAEDVLPSLLLRLLRRGPLLHPGDPHVRHRMEHLRPPRQQRLQTNHGPTHPHGASLALPGLPALRSGRIHARGGLGVPRRRLLGRRHALHHRLRRLQARHSSRPRPVLPHGRRRHPVRRSHRRFHHERRARTRLAQDQPQKRRKGTPEDSKPREAERRRCPRLPDQETRPQQTHRGPRARRAGVQHDAASPAKRGLGQRHDRAVRLRRPVPRPLARRRRHLLASRADHAELVVF</sequence>